<proteinExistence type="predicted"/>
<dbReference type="AlphaFoldDB" id="A0AAP2Z568"/>
<dbReference type="Proteomes" id="UP001321047">
    <property type="component" value="Unassembled WGS sequence"/>
</dbReference>
<name>A0AAP2Z568_9EURY</name>
<dbReference type="EMBL" id="JAOPJZ010000001">
    <property type="protein sequence ID" value="MCU4750378.1"/>
    <property type="molecule type" value="Genomic_DNA"/>
</dbReference>
<accession>A0AAP2Z568</accession>
<sequence length="69" mass="7334">MSQTRSAQDSPLENPMVRHGVGIGGAALLVFIAVFFLEGMLMYIVLGIAVLDAIVTPKILEMAVEGDES</sequence>
<keyword evidence="3" id="KW-1185">Reference proteome</keyword>
<feature type="transmembrane region" description="Helical" evidence="1">
    <location>
        <begin position="20"/>
        <end position="51"/>
    </location>
</feature>
<comment type="caution">
    <text evidence="2">The sequence shown here is derived from an EMBL/GenBank/DDBJ whole genome shotgun (WGS) entry which is preliminary data.</text>
</comment>
<evidence type="ECO:0000313" key="2">
    <source>
        <dbReference type="EMBL" id="MCU4750378.1"/>
    </source>
</evidence>
<evidence type="ECO:0000256" key="1">
    <source>
        <dbReference type="SAM" id="Phobius"/>
    </source>
</evidence>
<protein>
    <submittedName>
        <fullName evidence="2">Uncharacterized protein</fullName>
    </submittedName>
</protein>
<reference evidence="2 3" key="1">
    <citation type="submission" date="2022-09" db="EMBL/GenBank/DDBJ databases">
        <title>Enrichment on poylsaccharides allowed isolation of novel metabolic and taxonomic groups of Haloarchaea.</title>
        <authorList>
            <person name="Sorokin D.Y."/>
            <person name="Elcheninov A.G."/>
            <person name="Khizhniak T.V."/>
            <person name="Kolganova T.V."/>
            <person name="Kublanov I.V."/>
        </authorList>
    </citation>
    <scope>NUCLEOTIDE SEQUENCE [LARGE SCALE GENOMIC DNA]</scope>
    <source>
        <strain evidence="2 3">AArc-curdl1</strain>
    </source>
</reference>
<keyword evidence="1" id="KW-1133">Transmembrane helix</keyword>
<gene>
    <name evidence="2" type="ORF">OB919_00035</name>
</gene>
<dbReference type="RefSeq" id="WP_342805106.1">
    <property type="nucleotide sequence ID" value="NZ_JAOPJZ010000001.1"/>
</dbReference>
<evidence type="ECO:0000313" key="3">
    <source>
        <dbReference type="Proteomes" id="UP001321047"/>
    </source>
</evidence>
<organism evidence="2 3">
    <name type="scientific">Natronosalvus hydrolyticus</name>
    <dbReference type="NCBI Taxonomy" id="2979988"/>
    <lineage>
        <taxon>Archaea</taxon>
        <taxon>Methanobacteriati</taxon>
        <taxon>Methanobacteriota</taxon>
        <taxon>Stenosarchaea group</taxon>
        <taxon>Halobacteria</taxon>
        <taxon>Halobacteriales</taxon>
        <taxon>Natrialbaceae</taxon>
        <taxon>Natronosalvus</taxon>
    </lineage>
</organism>
<keyword evidence="1" id="KW-0812">Transmembrane</keyword>
<keyword evidence="1" id="KW-0472">Membrane</keyword>